<dbReference type="EMBL" id="JAODAN010000007">
    <property type="protein sequence ID" value="KAK1923250.1"/>
    <property type="molecule type" value="Genomic_DNA"/>
</dbReference>
<feature type="region of interest" description="Disordered" evidence="5">
    <location>
        <begin position="118"/>
        <end position="145"/>
    </location>
</feature>
<organism evidence="6 7">
    <name type="scientific">Papiliotrema laurentii</name>
    <name type="common">Cryptococcus laurentii</name>
    <dbReference type="NCBI Taxonomy" id="5418"/>
    <lineage>
        <taxon>Eukaryota</taxon>
        <taxon>Fungi</taxon>
        <taxon>Dikarya</taxon>
        <taxon>Basidiomycota</taxon>
        <taxon>Agaricomycotina</taxon>
        <taxon>Tremellomycetes</taxon>
        <taxon>Tremellales</taxon>
        <taxon>Rhynchogastremaceae</taxon>
        <taxon>Papiliotrema</taxon>
    </lineage>
</organism>
<dbReference type="GO" id="GO:0006412">
    <property type="term" value="P:translation"/>
    <property type="evidence" value="ECO:0007669"/>
    <property type="project" value="InterPro"/>
</dbReference>
<evidence type="ECO:0000256" key="1">
    <source>
        <dbReference type="ARBA" id="ARBA00010797"/>
    </source>
</evidence>
<evidence type="ECO:0000313" key="7">
    <source>
        <dbReference type="Proteomes" id="UP001182556"/>
    </source>
</evidence>
<keyword evidence="7" id="KW-1185">Reference proteome</keyword>
<protein>
    <recommendedName>
        <fullName evidence="4">Large ribosomal subunit protein bL27m</fullName>
    </recommendedName>
</protein>
<dbReference type="PANTHER" id="PTHR15893:SF0">
    <property type="entry name" value="LARGE RIBOSOMAL SUBUNIT PROTEIN BL27M"/>
    <property type="match status" value="1"/>
</dbReference>
<dbReference type="PRINTS" id="PR00063">
    <property type="entry name" value="RIBOSOMALL27"/>
</dbReference>
<dbReference type="Gene3D" id="2.40.50.100">
    <property type="match status" value="1"/>
</dbReference>
<dbReference type="AlphaFoldDB" id="A0AAD9CZE3"/>
<evidence type="ECO:0000313" key="6">
    <source>
        <dbReference type="EMBL" id="KAK1923250.1"/>
    </source>
</evidence>
<proteinExistence type="inferred from homology"/>
<dbReference type="PANTHER" id="PTHR15893">
    <property type="entry name" value="RIBOSOMAL PROTEIN L27"/>
    <property type="match status" value="1"/>
</dbReference>
<dbReference type="Pfam" id="PF01016">
    <property type="entry name" value="Ribosomal_L27"/>
    <property type="match status" value="1"/>
</dbReference>
<dbReference type="NCBIfam" id="TIGR00062">
    <property type="entry name" value="L27"/>
    <property type="match status" value="1"/>
</dbReference>
<dbReference type="Proteomes" id="UP001182556">
    <property type="component" value="Unassembled WGS sequence"/>
</dbReference>
<comment type="caution">
    <text evidence="6">The sequence shown here is derived from an EMBL/GenBank/DDBJ whole genome shotgun (WGS) entry which is preliminary data.</text>
</comment>
<dbReference type="PROSITE" id="PS00831">
    <property type="entry name" value="RIBOSOMAL_L27"/>
    <property type="match status" value="1"/>
</dbReference>
<dbReference type="FunFam" id="2.40.50.100:FF:000060">
    <property type="entry name" value="Apicoplast ribosomal protein L27"/>
    <property type="match status" value="1"/>
</dbReference>
<keyword evidence="2 6" id="KW-0689">Ribosomal protein</keyword>
<keyword evidence="3" id="KW-0687">Ribonucleoprotein</keyword>
<dbReference type="SUPFAM" id="SSF110324">
    <property type="entry name" value="Ribosomal L27 protein-like"/>
    <property type="match status" value="1"/>
</dbReference>
<dbReference type="GO" id="GO:0003735">
    <property type="term" value="F:structural constituent of ribosome"/>
    <property type="evidence" value="ECO:0007669"/>
    <property type="project" value="InterPro"/>
</dbReference>
<name>A0AAD9CZE3_PAPLA</name>
<evidence type="ECO:0000256" key="3">
    <source>
        <dbReference type="ARBA" id="ARBA00023274"/>
    </source>
</evidence>
<reference evidence="6" key="1">
    <citation type="submission" date="2023-02" db="EMBL/GenBank/DDBJ databases">
        <title>Identification and recombinant expression of a fungal hydrolase from Papiliotrema laurentii that hydrolyzes apple cutin and clears colloidal polyester polyurethane.</title>
        <authorList>
            <consortium name="DOE Joint Genome Institute"/>
            <person name="Roman V.A."/>
            <person name="Bojanowski C."/>
            <person name="Crable B.R."/>
            <person name="Wagner D.N."/>
            <person name="Hung C.S."/>
            <person name="Nadeau L.J."/>
            <person name="Schratz L."/>
            <person name="Haridas S."/>
            <person name="Pangilinan J."/>
            <person name="Lipzen A."/>
            <person name="Na H."/>
            <person name="Yan M."/>
            <person name="Ng V."/>
            <person name="Grigoriev I.V."/>
            <person name="Spatafora J.W."/>
            <person name="Barlow D."/>
            <person name="Biffinger J."/>
            <person name="Kelley-Loughnane N."/>
            <person name="Varaljay V.A."/>
            <person name="Crookes-Goodson W.J."/>
        </authorList>
    </citation>
    <scope>NUCLEOTIDE SEQUENCE</scope>
    <source>
        <strain evidence="6">5307AH</strain>
    </source>
</reference>
<comment type="similarity">
    <text evidence="1">Belongs to the bacterial ribosomal protein bL27 family.</text>
</comment>
<dbReference type="InterPro" id="IPR001684">
    <property type="entry name" value="Ribosomal_bL27"/>
</dbReference>
<accession>A0AAD9CZE3</accession>
<sequence>MFTAAFAGRSRAVASSSVCQELRQQLFVPNSPSFVQIRTATKRGGGSTKNGRDSAGRRLGVKKFGGEYVIPGNVIVRQRGRKFWPGQNIHEGRDFTLTATEPGYVVFYEHHIPYPHQGASKLQPPQALNMSRPGSVDDGSRPLRELSEPKEFAPVKFPRGVKRYVGIVKNPEDILPRDERVEGRERRFWMTEKGSESATPF</sequence>
<gene>
    <name evidence="6" type="ORF">DB88DRAFT_494357</name>
</gene>
<evidence type="ECO:0000256" key="2">
    <source>
        <dbReference type="ARBA" id="ARBA00022980"/>
    </source>
</evidence>
<evidence type="ECO:0000256" key="4">
    <source>
        <dbReference type="ARBA" id="ARBA00035267"/>
    </source>
</evidence>
<dbReference type="InterPro" id="IPR018261">
    <property type="entry name" value="Ribosomal_bL27_CS"/>
</dbReference>
<evidence type="ECO:0000256" key="5">
    <source>
        <dbReference type="SAM" id="MobiDB-lite"/>
    </source>
</evidence>
<dbReference type="GO" id="GO:0005762">
    <property type="term" value="C:mitochondrial large ribosomal subunit"/>
    <property type="evidence" value="ECO:0007669"/>
    <property type="project" value="TreeGrafter"/>
</dbReference>